<dbReference type="AlphaFoldDB" id="A0A8X7XF39"/>
<dbReference type="Pfam" id="PF03782">
    <property type="entry name" value="AMOP"/>
    <property type="match status" value="1"/>
</dbReference>
<evidence type="ECO:0000256" key="2">
    <source>
        <dbReference type="ARBA" id="ARBA00009763"/>
    </source>
</evidence>
<dbReference type="PROSITE" id="PS51233">
    <property type="entry name" value="VWFD"/>
    <property type="match status" value="1"/>
</dbReference>
<dbReference type="InterPro" id="IPR001846">
    <property type="entry name" value="VWF_type-D"/>
</dbReference>
<dbReference type="GO" id="GO:0016020">
    <property type="term" value="C:membrane"/>
    <property type="evidence" value="ECO:0007669"/>
    <property type="project" value="UniProtKB-SubCell"/>
</dbReference>
<dbReference type="CDD" id="cd00054">
    <property type="entry name" value="EGF_CA"/>
    <property type="match status" value="1"/>
</dbReference>
<comment type="function">
    <text evidence="10">Calmodulin acts as part of a calcium signal transduction pathway by mediating the control of a large number of enzymes, ion channels, aquaporins and other proteins through calcium-binding. Calcium-binding is required for the activation of calmodulin. Among the enzymes to be stimulated by the calmodulin-calcium complex are a number of protein kinases, such as myosin light-chain kinases and calmodulin-dependent protein kinase type II (CaMK2), and phosphatases.</text>
</comment>
<dbReference type="GO" id="GO:0005509">
    <property type="term" value="F:calcium ion binding"/>
    <property type="evidence" value="ECO:0007669"/>
    <property type="project" value="InterPro"/>
</dbReference>
<dbReference type="Proteomes" id="UP000886611">
    <property type="component" value="Unassembled WGS sequence"/>
</dbReference>
<evidence type="ECO:0000256" key="7">
    <source>
        <dbReference type="ARBA" id="ARBA00022989"/>
    </source>
</evidence>
<dbReference type="InterPro" id="IPR018247">
    <property type="entry name" value="EF_Hand_1_Ca_BS"/>
</dbReference>
<dbReference type="Pfam" id="PF00094">
    <property type="entry name" value="VWD"/>
    <property type="match status" value="1"/>
</dbReference>
<dbReference type="PROSITE" id="PS00022">
    <property type="entry name" value="EGF_1"/>
    <property type="match status" value="1"/>
</dbReference>
<dbReference type="SMART" id="SM00216">
    <property type="entry name" value="VWD"/>
    <property type="match status" value="1"/>
</dbReference>
<evidence type="ECO:0000313" key="16">
    <source>
        <dbReference type="Proteomes" id="UP000886611"/>
    </source>
</evidence>
<dbReference type="SMART" id="SM00054">
    <property type="entry name" value="EFh"/>
    <property type="match status" value="4"/>
</dbReference>
<dbReference type="Gene3D" id="2.60.40.10">
    <property type="entry name" value="Immunoglobulins"/>
    <property type="match status" value="1"/>
</dbReference>
<keyword evidence="16" id="KW-1185">Reference proteome</keyword>
<evidence type="ECO:0000313" key="15">
    <source>
        <dbReference type="EMBL" id="KAG2467033.1"/>
    </source>
</evidence>
<dbReference type="InterPro" id="IPR056619">
    <property type="entry name" value="C8-3_MUC4"/>
</dbReference>
<dbReference type="SMART" id="SM00539">
    <property type="entry name" value="NIDO"/>
    <property type="match status" value="1"/>
</dbReference>
<dbReference type="InterPro" id="IPR003886">
    <property type="entry name" value="NIDO_dom"/>
</dbReference>
<dbReference type="SMART" id="SM00723">
    <property type="entry name" value="AMOP"/>
    <property type="match status" value="1"/>
</dbReference>
<accession>A0A8X7XF39</accession>
<keyword evidence="7" id="KW-1133">Transmembrane helix</keyword>
<evidence type="ECO:0000256" key="8">
    <source>
        <dbReference type="ARBA" id="ARBA00023136"/>
    </source>
</evidence>
<keyword evidence="6" id="KW-0106">Calcium</keyword>
<evidence type="ECO:0000259" key="14">
    <source>
        <dbReference type="PROSITE" id="PS51233"/>
    </source>
</evidence>
<dbReference type="PROSITE" id="PS01186">
    <property type="entry name" value="EGF_2"/>
    <property type="match status" value="1"/>
</dbReference>
<dbReference type="InterPro" id="IPR011992">
    <property type="entry name" value="EF-hand-dom_pair"/>
</dbReference>
<reference evidence="15 16" key="1">
    <citation type="journal article" date="2021" name="Cell">
        <title>Tracing the genetic footprints of vertebrate landing in non-teleost ray-finned fishes.</title>
        <authorList>
            <person name="Bi X."/>
            <person name="Wang K."/>
            <person name="Yang L."/>
            <person name="Pan H."/>
            <person name="Jiang H."/>
            <person name="Wei Q."/>
            <person name="Fang M."/>
            <person name="Yu H."/>
            <person name="Zhu C."/>
            <person name="Cai Y."/>
            <person name="He Y."/>
            <person name="Gan X."/>
            <person name="Zeng H."/>
            <person name="Yu D."/>
            <person name="Zhu Y."/>
            <person name="Jiang H."/>
            <person name="Qiu Q."/>
            <person name="Yang H."/>
            <person name="Zhang Y.E."/>
            <person name="Wang W."/>
            <person name="Zhu M."/>
            <person name="He S."/>
            <person name="Zhang G."/>
        </authorList>
    </citation>
    <scope>NUCLEOTIDE SEQUENCE [LARGE SCALE GENOMIC DNA]</scope>
    <source>
        <strain evidence="15">Bchr_013</strain>
    </source>
</reference>
<feature type="domain" description="VWFD" evidence="14">
    <location>
        <begin position="357"/>
        <end position="562"/>
    </location>
</feature>
<evidence type="ECO:0000256" key="5">
    <source>
        <dbReference type="ARBA" id="ARBA00022737"/>
    </source>
</evidence>
<evidence type="ECO:0000259" key="12">
    <source>
        <dbReference type="PROSITE" id="PS50856"/>
    </source>
</evidence>
<keyword evidence="9" id="KW-1015">Disulfide bond</keyword>
<keyword evidence="5" id="KW-0677">Repeat</keyword>
<dbReference type="PANTHER" id="PTHR13802:SF52">
    <property type="entry name" value="MUCIN-4"/>
    <property type="match status" value="1"/>
</dbReference>
<dbReference type="GO" id="GO:0005176">
    <property type="term" value="F:ErbB-2 class receptor binding"/>
    <property type="evidence" value="ECO:0007669"/>
    <property type="project" value="TreeGrafter"/>
</dbReference>
<dbReference type="PANTHER" id="PTHR13802">
    <property type="entry name" value="MUCIN 4-RELATED"/>
    <property type="match status" value="1"/>
</dbReference>
<keyword evidence="4" id="KW-0479">Metal-binding</keyword>
<evidence type="ECO:0000256" key="4">
    <source>
        <dbReference type="ARBA" id="ARBA00022723"/>
    </source>
</evidence>
<dbReference type="SUPFAM" id="SSF47473">
    <property type="entry name" value="EF-hand"/>
    <property type="match status" value="1"/>
</dbReference>
<evidence type="ECO:0000256" key="9">
    <source>
        <dbReference type="ARBA" id="ARBA00023157"/>
    </source>
</evidence>
<feature type="domain" description="EF-hand" evidence="11">
    <location>
        <begin position="953"/>
        <end position="988"/>
    </location>
</feature>
<feature type="domain" description="EF-hand" evidence="11">
    <location>
        <begin position="917"/>
        <end position="952"/>
    </location>
</feature>
<dbReference type="InterPro" id="IPR013783">
    <property type="entry name" value="Ig-like_fold"/>
</dbReference>
<evidence type="ECO:0000256" key="1">
    <source>
        <dbReference type="ARBA" id="ARBA00004370"/>
    </source>
</evidence>
<dbReference type="Pfam" id="PF06119">
    <property type="entry name" value="NIDO"/>
    <property type="match status" value="1"/>
</dbReference>
<feature type="domain" description="NIDO" evidence="13">
    <location>
        <begin position="39"/>
        <end position="204"/>
    </location>
</feature>
<proteinExistence type="inferred from homology"/>
<dbReference type="PROSITE" id="PS50222">
    <property type="entry name" value="EF_HAND_2"/>
    <property type="match status" value="4"/>
</dbReference>
<dbReference type="Pfam" id="PF23263">
    <property type="entry name" value="C8-3_MUC4"/>
    <property type="match status" value="1"/>
</dbReference>
<evidence type="ECO:0000259" key="11">
    <source>
        <dbReference type="PROSITE" id="PS50222"/>
    </source>
</evidence>
<evidence type="ECO:0000256" key="6">
    <source>
        <dbReference type="ARBA" id="ARBA00022837"/>
    </source>
</evidence>
<dbReference type="InterPro" id="IPR005533">
    <property type="entry name" value="AMOP_dom"/>
</dbReference>
<name>A0A8X7XF39_POLSE</name>
<feature type="non-terminal residue" evidence="15">
    <location>
        <position position="989"/>
    </location>
</feature>
<dbReference type="Gene3D" id="1.10.238.10">
    <property type="entry name" value="EF-hand"/>
    <property type="match status" value="2"/>
</dbReference>
<dbReference type="InterPro" id="IPR002048">
    <property type="entry name" value="EF_hand_dom"/>
</dbReference>
<dbReference type="InterPro" id="IPR000742">
    <property type="entry name" value="EGF"/>
</dbReference>
<keyword evidence="3" id="KW-0812">Transmembrane</keyword>
<dbReference type="InterPro" id="IPR051495">
    <property type="entry name" value="Epithelial_Barrier/Signaling"/>
</dbReference>
<dbReference type="FunFam" id="1.10.238.10:FF:000527">
    <property type="entry name" value="Calmodulin-3"/>
    <property type="match status" value="1"/>
</dbReference>
<sequence>FSDNGLVQFQSLDANDKYLFPNPPENGFQGNEGFPMLAVFWDDADLSLGDGKLFYQAYSSPGKDKFYSKMVFNRTAEDVNRFLAQQRNPVNFVPRWILKITWDSLLPVSLQRVNSTQTNTFQCILTTDNNRTFALLKFSQMLWGPEQRVHHWATMGYTNGATEFYNDPQTQQNNIFGSKGRYRPHQATGNTGLQGQWIYQLDRVNVSGSKDTNDRTKCQQWYLSEPSPSTWTADLIPCPCHSQQAVEDASFSLEILPLLMAPQVQALRSLNSDGIVFQPVLPSSQGAGHRCTYDYKGYLLHGSSERYFIYNANAPVVQDHINKDLLPFDWCCIKSLLCHLYYTKRPADNCSKYFPGGIGLFYGSLHFRTFDGMDYTFTGLGEYVILRLSSSKGTNVFTLQGLTDVVKVDQAPASVTAFMRLVAFYQGKGKVEWRPANNEGELLVLLDDEEVSLASGDGLWQSPQKDFALLRPVDTQSVLVYSSGLQISVDMDSSGHLRAVIKVPQSFYNRTVGLLGQWNGDKMDDFLYSNGKRLSFKDGNIPTEKEIYDFGLSWTVPPPESLILSDQESSNFHPVFMEELLTSVSADQLEEIRATCGGKSPCIHDLLATGLIAVGMQTVQFLEKSEKVLAVFGNMPPSITGPSVIQCKVNFTTTVVFMAVDRNNDTISFSLLMPVPEGAIMKPATGELTWTPRNANPVVLTVQVNDQLSETVTSPVIQMCNCINGGTCDYSRIIQSHHKGKFQVVGCLCPQGFSGPLCSNITESCKGQPCFPGVGCTNQPFPQLFSCAQCPPGTVAKDKEGYKCFQQNNNECLSPSACPNAKFECINTVGSVRCSCRYQNAQDTETCEFKEAFSLFDKDGDGTITTKELGTVMRSLGQNPTEAELQDMINEVDADGNGTIDFPEFLTMMARKMKDTDSEEEIREAFRVFDKDGNGYISAAELRHVMTNLGEKLTDEEVDEMIREADIDGDGQVNYEGIKKLFLVLLYWF</sequence>
<dbReference type="GO" id="GO:0007160">
    <property type="term" value="P:cell-matrix adhesion"/>
    <property type="evidence" value="ECO:0007669"/>
    <property type="project" value="InterPro"/>
</dbReference>
<dbReference type="Gene3D" id="2.10.25.10">
    <property type="entry name" value="Laminin"/>
    <property type="match status" value="1"/>
</dbReference>
<gene>
    <name evidence="15" type="primary">Calm1</name>
    <name evidence="15" type="ORF">GTO96_0010272</name>
</gene>
<comment type="subcellular location">
    <subcellularLocation>
        <location evidence="1">Membrane</location>
    </subcellularLocation>
</comment>
<evidence type="ECO:0000256" key="10">
    <source>
        <dbReference type="ARBA" id="ARBA00037485"/>
    </source>
</evidence>
<dbReference type="PROSITE" id="PS50856">
    <property type="entry name" value="AMOP"/>
    <property type="match status" value="1"/>
</dbReference>
<comment type="similarity">
    <text evidence="2">Belongs to the calmodulin family.</text>
</comment>
<dbReference type="Pfam" id="PF13499">
    <property type="entry name" value="EF-hand_7"/>
    <property type="match status" value="2"/>
</dbReference>
<organism evidence="15 16">
    <name type="scientific">Polypterus senegalus</name>
    <name type="common">Senegal bichir</name>
    <dbReference type="NCBI Taxonomy" id="55291"/>
    <lineage>
        <taxon>Eukaryota</taxon>
        <taxon>Metazoa</taxon>
        <taxon>Chordata</taxon>
        <taxon>Craniata</taxon>
        <taxon>Vertebrata</taxon>
        <taxon>Euteleostomi</taxon>
        <taxon>Actinopterygii</taxon>
        <taxon>Polypteriformes</taxon>
        <taxon>Polypteridae</taxon>
        <taxon>Polypterus</taxon>
    </lineage>
</organism>
<feature type="domain" description="EF-hand" evidence="11">
    <location>
        <begin position="848"/>
        <end position="879"/>
    </location>
</feature>
<dbReference type="CDD" id="cd00051">
    <property type="entry name" value="EFh"/>
    <property type="match status" value="2"/>
</dbReference>
<keyword evidence="8" id="KW-0472">Membrane</keyword>
<feature type="domain" description="AMOP" evidence="12">
    <location>
        <begin position="210"/>
        <end position="345"/>
    </location>
</feature>
<evidence type="ECO:0000259" key="13">
    <source>
        <dbReference type="PROSITE" id="PS51220"/>
    </source>
</evidence>
<feature type="domain" description="EF-hand" evidence="11">
    <location>
        <begin position="880"/>
        <end position="915"/>
    </location>
</feature>
<evidence type="ECO:0000256" key="3">
    <source>
        <dbReference type="ARBA" id="ARBA00022692"/>
    </source>
</evidence>
<comment type="caution">
    <text evidence="15">The sequence shown here is derived from an EMBL/GenBank/DDBJ whole genome shotgun (WGS) entry which is preliminary data.</text>
</comment>
<dbReference type="PROSITE" id="PS00018">
    <property type="entry name" value="EF_HAND_1"/>
    <property type="match status" value="3"/>
</dbReference>
<protein>
    <submittedName>
        <fullName evidence="15">CALM protein</fullName>
    </submittedName>
</protein>
<dbReference type="PROSITE" id="PS51220">
    <property type="entry name" value="NIDO"/>
    <property type="match status" value="1"/>
</dbReference>
<dbReference type="EMBL" id="JAATIS010000859">
    <property type="protein sequence ID" value="KAG2467033.1"/>
    <property type="molecule type" value="Genomic_DNA"/>
</dbReference>
<feature type="non-terminal residue" evidence="15">
    <location>
        <position position="1"/>
    </location>
</feature>